<evidence type="ECO:0000256" key="1">
    <source>
        <dbReference type="ARBA" id="ARBA00004141"/>
    </source>
</evidence>
<evidence type="ECO:0000256" key="5">
    <source>
        <dbReference type="SAM" id="Phobius"/>
    </source>
</evidence>
<protein>
    <submittedName>
        <fullName evidence="6">Energy-coupling factor transporter transmembrane protein EcfT</fullName>
    </submittedName>
</protein>
<name>A0ABY7JZP2_9ACTN</name>
<reference evidence="6" key="1">
    <citation type="submission" date="2022-05" db="EMBL/GenBank/DDBJ databases">
        <title>Jatrophihabitans sp. SB3-54 whole genome sequence.</title>
        <authorList>
            <person name="Suh M.K."/>
            <person name="Eom M.K."/>
            <person name="Kim J.S."/>
            <person name="Kim H.S."/>
            <person name="Do H.E."/>
            <person name="Shin Y.K."/>
            <person name="Lee J.-S."/>
        </authorList>
    </citation>
    <scope>NUCLEOTIDE SEQUENCE</scope>
    <source>
        <strain evidence="6">SB3-54</strain>
    </source>
</reference>
<dbReference type="InterPro" id="IPR003339">
    <property type="entry name" value="ABC/ECF_trnsptr_transmembrane"/>
</dbReference>
<evidence type="ECO:0000256" key="2">
    <source>
        <dbReference type="ARBA" id="ARBA00022692"/>
    </source>
</evidence>
<gene>
    <name evidence="6" type="ORF">M6B22_04570</name>
</gene>
<keyword evidence="7" id="KW-1185">Reference proteome</keyword>
<sequence length="364" mass="37687">MTALPRLLHPAAWWLWALGLAYAAMRTTNPLLLLEIATVAGVVVSARRGQAPWANAYGLLLKFGAVTVVLTMALQLLIGVRVPGHVLFRLPTVALPSWLNGLSLGGPITGEAVLNAFTAGLRLAVLVACFGAANALAHPARLVRILPAALYEVGVAIVVAMTFVPQLAESVVRVRAAQRLRGRPMTGLRGLRGIAVPVLEEALERAIHLAASMDSRGYGRRAERSAMARRASAAALLLGLAGAVAGTYQVIGGARDHGVGLALLVAGPAVALAGGLLAGSRGRRTRYRPDHWRWAETLVVGCAAAVVVAYQITVAGSPAAGVPFAWPGLELVPFLATLVAALPALATPPVPTATTRARLAVAAP</sequence>
<dbReference type="Pfam" id="PF02361">
    <property type="entry name" value="CbiQ"/>
    <property type="match status" value="1"/>
</dbReference>
<feature type="transmembrane region" description="Helical" evidence="5">
    <location>
        <begin position="145"/>
        <end position="165"/>
    </location>
</feature>
<evidence type="ECO:0000313" key="6">
    <source>
        <dbReference type="EMBL" id="WAX58046.1"/>
    </source>
</evidence>
<feature type="transmembrane region" description="Helical" evidence="5">
    <location>
        <begin position="31"/>
        <end position="47"/>
    </location>
</feature>
<dbReference type="PANTHER" id="PTHR33514">
    <property type="entry name" value="PROTEIN ABCI12, CHLOROPLASTIC"/>
    <property type="match status" value="1"/>
</dbReference>
<dbReference type="PANTHER" id="PTHR33514:SF15">
    <property type="entry name" value="COBALT TRANSPORT PROTEIN"/>
    <property type="match status" value="1"/>
</dbReference>
<feature type="transmembrane region" description="Helical" evidence="5">
    <location>
        <begin position="59"/>
        <end position="80"/>
    </location>
</feature>
<keyword evidence="4 5" id="KW-0472">Membrane</keyword>
<dbReference type="RefSeq" id="WP_269444595.1">
    <property type="nucleotide sequence ID" value="NZ_CP097463.1"/>
</dbReference>
<feature type="transmembrane region" description="Helical" evidence="5">
    <location>
        <begin position="257"/>
        <end position="279"/>
    </location>
</feature>
<evidence type="ECO:0000256" key="3">
    <source>
        <dbReference type="ARBA" id="ARBA00022989"/>
    </source>
</evidence>
<proteinExistence type="predicted"/>
<feature type="transmembrane region" description="Helical" evidence="5">
    <location>
        <begin position="324"/>
        <end position="346"/>
    </location>
</feature>
<feature type="transmembrane region" description="Helical" evidence="5">
    <location>
        <begin position="86"/>
        <end position="105"/>
    </location>
</feature>
<dbReference type="CDD" id="cd16914">
    <property type="entry name" value="EcfT"/>
    <property type="match status" value="1"/>
</dbReference>
<evidence type="ECO:0000313" key="7">
    <source>
        <dbReference type="Proteomes" id="UP001164693"/>
    </source>
</evidence>
<comment type="subcellular location">
    <subcellularLocation>
        <location evidence="1">Membrane</location>
        <topology evidence="1">Multi-pass membrane protein</topology>
    </subcellularLocation>
</comment>
<feature type="transmembrane region" description="Helical" evidence="5">
    <location>
        <begin position="291"/>
        <end position="312"/>
    </location>
</feature>
<evidence type="ECO:0000256" key="4">
    <source>
        <dbReference type="ARBA" id="ARBA00023136"/>
    </source>
</evidence>
<keyword evidence="2 5" id="KW-0812">Transmembrane</keyword>
<accession>A0ABY7JZP2</accession>
<organism evidence="6 7">
    <name type="scientific">Jatrophihabitans cynanchi</name>
    <dbReference type="NCBI Taxonomy" id="2944128"/>
    <lineage>
        <taxon>Bacteria</taxon>
        <taxon>Bacillati</taxon>
        <taxon>Actinomycetota</taxon>
        <taxon>Actinomycetes</taxon>
        <taxon>Jatrophihabitantales</taxon>
        <taxon>Jatrophihabitantaceae</taxon>
        <taxon>Jatrophihabitans</taxon>
    </lineage>
</organism>
<keyword evidence="3 5" id="KW-1133">Transmembrane helix</keyword>
<dbReference type="Proteomes" id="UP001164693">
    <property type="component" value="Chromosome"/>
</dbReference>
<dbReference type="EMBL" id="CP097463">
    <property type="protein sequence ID" value="WAX58046.1"/>
    <property type="molecule type" value="Genomic_DNA"/>
</dbReference>
<feature type="transmembrane region" description="Helical" evidence="5">
    <location>
        <begin position="231"/>
        <end position="251"/>
    </location>
</feature>